<organism evidence="2 3">
    <name type="scientific">Leptospira noguchii str. 2001034031</name>
    <dbReference type="NCBI Taxonomy" id="1193053"/>
    <lineage>
        <taxon>Bacteria</taxon>
        <taxon>Pseudomonadati</taxon>
        <taxon>Spirochaetota</taxon>
        <taxon>Spirochaetia</taxon>
        <taxon>Leptospirales</taxon>
        <taxon>Leptospiraceae</taxon>
        <taxon>Leptospira</taxon>
    </lineage>
</organism>
<dbReference type="EMBL" id="AKXB02000127">
    <property type="protein sequence ID" value="EMO88433.1"/>
    <property type="molecule type" value="Genomic_DNA"/>
</dbReference>
<keyword evidence="1" id="KW-0732">Signal</keyword>
<proteinExistence type="predicted"/>
<evidence type="ECO:0000313" key="3">
    <source>
        <dbReference type="Proteomes" id="UP000012138"/>
    </source>
</evidence>
<dbReference type="Proteomes" id="UP000012138">
    <property type="component" value="Unassembled WGS sequence"/>
</dbReference>
<sequence>MKASNIILLLIASFVMSACASADSAGKGLNDYQYSAGSYYSIQTAQKEFSNSEKNDEAINFTVNPIRIYLDLVLFFVNIFYFPITGETLLGSFTVPEKEFDRKIRSLQMNSDIPLDPSSEDNSESIGIGIFADILIPPFNILYYFITEDTLFGSVGKMRRMGGKSNIEEYNKAAMARSLLLTSAERSHIDFFQSVKRYYFTSDKIMDHYDAETFGQLLADANWILDDLDLSSEDTEELKQNGYLDFLEDDSKSISTFEAAPTPTKGKKK</sequence>
<gene>
    <name evidence="2" type="ORF">LEP1GSC024_1436</name>
</gene>
<comment type="caution">
    <text evidence="2">The sequence shown here is derived from an EMBL/GenBank/DDBJ whole genome shotgun (WGS) entry which is preliminary data.</text>
</comment>
<accession>M6YQ40</accession>
<dbReference type="RefSeq" id="WP_004446855.1">
    <property type="nucleotide sequence ID" value="NZ_AKXB02000127.1"/>
</dbReference>
<evidence type="ECO:0000256" key="1">
    <source>
        <dbReference type="SAM" id="SignalP"/>
    </source>
</evidence>
<feature type="chain" id="PRO_5004079046" evidence="1">
    <location>
        <begin position="21"/>
        <end position="269"/>
    </location>
</feature>
<protein>
    <submittedName>
        <fullName evidence="2">Putative lipoprotein</fullName>
    </submittedName>
</protein>
<evidence type="ECO:0000313" key="2">
    <source>
        <dbReference type="EMBL" id="EMO88433.1"/>
    </source>
</evidence>
<dbReference type="AlphaFoldDB" id="M6YQ40"/>
<reference evidence="2 3" key="1">
    <citation type="submission" date="2013-01" db="EMBL/GenBank/DDBJ databases">
        <authorList>
            <person name="Harkins D.M."/>
            <person name="Durkin A.S."/>
            <person name="Brinkac L.M."/>
            <person name="Haft D.H."/>
            <person name="Selengut J.D."/>
            <person name="Sanka R."/>
            <person name="DePew J."/>
            <person name="Purushe J."/>
            <person name="Whelen A.C."/>
            <person name="Vinetz J.M."/>
            <person name="Sutton G.G."/>
            <person name="Nierman W.C."/>
            <person name="Fouts D.E."/>
        </authorList>
    </citation>
    <scope>NUCLEOTIDE SEQUENCE [LARGE SCALE GENOMIC DNA]</scope>
    <source>
        <strain evidence="2 3">2001034031</strain>
    </source>
</reference>
<feature type="signal peptide" evidence="1">
    <location>
        <begin position="1"/>
        <end position="20"/>
    </location>
</feature>
<name>M6YQ40_9LEPT</name>
<dbReference type="PROSITE" id="PS51257">
    <property type="entry name" value="PROKAR_LIPOPROTEIN"/>
    <property type="match status" value="1"/>
</dbReference>
<keyword evidence="2" id="KW-0449">Lipoprotein</keyword>